<evidence type="ECO:0000313" key="1">
    <source>
        <dbReference type="EMBL" id="KAJ7651024.1"/>
    </source>
</evidence>
<dbReference type="AlphaFoldDB" id="A0AAD7CKR9"/>
<keyword evidence="2" id="KW-1185">Reference proteome</keyword>
<protein>
    <submittedName>
        <fullName evidence="1">Uncharacterized protein</fullName>
    </submittedName>
</protein>
<evidence type="ECO:0000313" key="2">
    <source>
        <dbReference type="Proteomes" id="UP001221142"/>
    </source>
</evidence>
<proteinExistence type="predicted"/>
<accession>A0AAD7CKR9</accession>
<organism evidence="1 2">
    <name type="scientific">Roridomyces roridus</name>
    <dbReference type="NCBI Taxonomy" id="1738132"/>
    <lineage>
        <taxon>Eukaryota</taxon>
        <taxon>Fungi</taxon>
        <taxon>Dikarya</taxon>
        <taxon>Basidiomycota</taxon>
        <taxon>Agaricomycotina</taxon>
        <taxon>Agaricomycetes</taxon>
        <taxon>Agaricomycetidae</taxon>
        <taxon>Agaricales</taxon>
        <taxon>Marasmiineae</taxon>
        <taxon>Mycenaceae</taxon>
        <taxon>Roridomyces</taxon>
    </lineage>
</organism>
<reference evidence="1" key="1">
    <citation type="submission" date="2023-03" db="EMBL/GenBank/DDBJ databases">
        <title>Massive genome expansion in bonnet fungi (Mycena s.s.) driven by repeated elements and novel gene families across ecological guilds.</title>
        <authorList>
            <consortium name="Lawrence Berkeley National Laboratory"/>
            <person name="Harder C.B."/>
            <person name="Miyauchi S."/>
            <person name="Viragh M."/>
            <person name="Kuo A."/>
            <person name="Thoen E."/>
            <person name="Andreopoulos B."/>
            <person name="Lu D."/>
            <person name="Skrede I."/>
            <person name="Drula E."/>
            <person name="Henrissat B."/>
            <person name="Morin E."/>
            <person name="Kohler A."/>
            <person name="Barry K."/>
            <person name="LaButti K."/>
            <person name="Morin E."/>
            <person name="Salamov A."/>
            <person name="Lipzen A."/>
            <person name="Mereny Z."/>
            <person name="Hegedus B."/>
            <person name="Baldrian P."/>
            <person name="Stursova M."/>
            <person name="Weitz H."/>
            <person name="Taylor A."/>
            <person name="Grigoriev I.V."/>
            <person name="Nagy L.G."/>
            <person name="Martin F."/>
            <person name="Kauserud H."/>
        </authorList>
    </citation>
    <scope>NUCLEOTIDE SEQUENCE</scope>
    <source>
        <strain evidence="1">9284</strain>
    </source>
</reference>
<dbReference type="EMBL" id="JARKIF010000001">
    <property type="protein sequence ID" value="KAJ7651024.1"/>
    <property type="molecule type" value="Genomic_DNA"/>
</dbReference>
<dbReference type="Proteomes" id="UP001221142">
    <property type="component" value="Unassembled WGS sequence"/>
</dbReference>
<feature type="non-terminal residue" evidence="1">
    <location>
        <position position="175"/>
    </location>
</feature>
<sequence>MWPFLAHLHAHHLAHHRLPHYSLTPWDTHDIHPDSQDPGHPRVPRFTRQAHACRFTTSTTFGYPAHWPLLPPTSSCHPPWISRLNMSRCSTRGYFRLCSSDLLDWVGALTSVVLWKSLLGCISLGVQGSPLCRMFAEDQFGKTSSRALVFTFQSTSVHTKFALVADISISDLWFR</sequence>
<gene>
    <name evidence="1" type="ORF">FB45DRAFT_889376</name>
</gene>
<name>A0AAD7CKR9_9AGAR</name>
<comment type="caution">
    <text evidence="1">The sequence shown here is derived from an EMBL/GenBank/DDBJ whole genome shotgun (WGS) entry which is preliminary data.</text>
</comment>